<comment type="cofactor">
    <cofactor evidence="1">
        <name>Mg(2+)</name>
        <dbReference type="ChEBI" id="CHEBI:18420"/>
    </cofactor>
</comment>
<dbReference type="PROSITE" id="PS51986">
    <property type="entry name" value="GS_BETA_GRASP"/>
    <property type="match status" value="1"/>
</dbReference>
<dbReference type="PANTHER" id="PTHR43785:SF12">
    <property type="entry name" value="TYPE-1 GLUTAMINE SYNTHETASE 2"/>
    <property type="match status" value="1"/>
</dbReference>
<gene>
    <name evidence="11" type="ORF">H9649_14605</name>
</gene>
<evidence type="ECO:0000259" key="10">
    <source>
        <dbReference type="PROSITE" id="PS51987"/>
    </source>
</evidence>
<dbReference type="SMART" id="SM01230">
    <property type="entry name" value="Gln-synt_C"/>
    <property type="match status" value="1"/>
</dbReference>
<dbReference type="Gene3D" id="3.30.590.10">
    <property type="entry name" value="Glutamine synthetase/guanido kinase, catalytic domain"/>
    <property type="match status" value="1"/>
</dbReference>
<keyword evidence="4" id="KW-0547">Nucleotide-binding</keyword>
<sequence length="450" mass="51009">MEKVTTKEDVLKRIEEEGIDYIRIEFLDYAGVTRARTIRKEFIAGAMESGVNFSAAIMDFTMFDTYVPNPLYGTDSGDFFAMPDPETFVVLPHRRKTARMYCDLVDENGNPWAGCPRSILKKLLKEAEDIMGGKLFMVYEQEAYLLKEENGNLVPADNSACFSSDGLDEQEEFVQKFIESMAEMGLETEQMSSEFGPGQVEINLKYDQCLKATDDQVTFRQLFKHLARDMGMVGTLAPKPFDNLPGSGLHIHISMFDEKQNLFKDLNDSRGLDLSDKAYHFIGGILHHGKALSAIGAPTMNSYKRMIPGSWAPAHICYGAGNRSVLVRVLEPRRERRFEYRGADGTCNPYLLSAALVAAGLHGVRQRMDPGVPLEQDAGTLSNQELEALGIEWVPRNLKEALEHLSKDTILAESIGRDIWQEFIKVKNEEWNQHHNRVDEWERKLYAKIY</sequence>
<dbReference type="EMBL" id="JACSQN010000015">
    <property type="protein sequence ID" value="MBD7985818.1"/>
    <property type="molecule type" value="Genomic_DNA"/>
</dbReference>
<dbReference type="PANTHER" id="PTHR43785">
    <property type="entry name" value="GAMMA-GLUTAMYLPUTRESCINE SYNTHETASE"/>
    <property type="match status" value="1"/>
</dbReference>
<evidence type="ECO:0000256" key="2">
    <source>
        <dbReference type="ARBA" id="ARBA00009897"/>
    </source>
</evidence>
<evidence type="ECO:0000256" key="6">
    <source>
        <dbReference type="ARBA" id="ARBA00022842"/>
    </source>
</evidence>
<evidence type="ECO:0000256" key="7">
    <source>
        <dbReference type="PROSITE-ProRule" id="PRU01330"/>
    </source>
</evidence>
<dbReference type="RefSeq" id="WP_191695642.1">
    <property type="nucleotide sequence ID" value="NZ_JACSQN010000015.1"/>
</dbReference>
<evidence type="ECO:0000313" key="11">
    <source>
        <dbReference type="EMBL" id="MBD7985818.1"/>
    </source>
</evidence>
<dbReference type="Pfam" id="PF00120">
    <property type="entry name" value="Gln-synt_C"/>
    <property type="match status" value="1"/>
</dbReference>
<dbReference type="Gene3D" id="3.10.20.70">
    <property type="entry name" value="Glutamine synthetase, N-terminal domain"/>
    <property type="match status" value="1"/>
</dbReference>
<evidence type="ECO:0000256" key="1">
    <source>
        <dbReference type="ARBA" id="ARBA00001946"/>
    </source>
</evidence>
<feature type="domain" description="GS beta-grasp" evidence="9">
    <location>
        <begin position="17"/>
        <end position="109"/>
    </location>
</feature>
<evidence type="ECO:0000256" key="4">
    <source>
        <dbReference type="ARBA" id="ARBA00022741"/>
    </source>
</evidence>
<comment type="caution">
    <text evidence="11">The sequence shown here is derived from an EMBL/GenBank/DDBJ whole genome shotgun (WGS) entry which is preliminary data.</text>
</comment>
<evidence type="ECO:0000259" key="9">
    <source>
        <dbReference type="PROSITE" id="PS51986"/>
    </source>
</evidence>
<dbReference type="InterPro" id="IPR027303">
    <property type="entry name" value="Gln_synth_gly_rich_site"/>
</dbReference>
<dbReference type="InterPro" id="IPR008147">
    <property type="entry name" value="Gln_synt_N"/>
</dbReference>
<keyword evidence="3" id="KW-0436">Ligase</keyword>
<accession>A0ABR8UCR1</accession>
<comment type="similarity">
    <text evidence="2 7 8">Belongs to the glutamine synthetase family.</text>
</comment>
<proteinExistence type="inferred from homology"/>
<dbReference type="PROSITE" id="PS51987">
    <property type="entry name" value="GS_CATALYTIC"/>
    <property type="match status" value="1"/>
</dbReference>
<evidence type="ECO:0000313" key="12">
    <source>
        <dbReference type="Proteomes" id="UP000626786"/>
    </source>
</evidence>
<dbReference type="SUPFAM" id="SSF55931">
    <property type="entry name" value="Glutamine synthetase/guanido kinase"/>
    <property type="match status" value="1"/>
</dbReference>
<feature type="domain" description="GS catalytic" evidence="10">
    <location>
        <begin position="116"/>
        <end position="450"/>
    </location>
</feature>
<evidence type="ECO:0000256" key="3">
    <source>
        <dbReference type="ARBA" id="ARBA00022598"/>
    </source>
</evidence>
<organism evidence="11 12">
    <name type="scientific">Sporosarcina quadrami</name>
    <dbReference type="NCBI Taxonomy" id="2762234"/>
    <lineage>
        <taxon>Bacteria</taxon>
        <taxon>Bacillati</taxon>
        <taxon>Bacillota</taxon>
        <taxon>Bacilli</taxon>
        <taxon>Bacillales</taxon>
        <taxon>Caryophanaceae</taxon>
        <taxon>Sporosarcina</taxon>
    </lineage>
</organism>
<dbReference type="PROSITE" id="PS00181">
    <property type="entry name" value="GLNA_ATP"/>
    <property type="match status" value="1"/>
</dbReference>
<keyword evidence="5" id="KW-0067">ATP-binding</keyword>
<dbReference type="Pfam" id="PF16952">
    <property type="entry name" value="Gln-synt_N_2"/>
    <property type="match status" value="1"/>
</dbReference>
<evidence type="ECO:0000256" key="5">
    <source>
        <dbReference type="ARBA" id="ARBA00022840"/>
    </source>
</evidence>
<keyword evidence="6" id="KW-0460">Magnesium</keyword>
<dbReference type="SUPFAM" id="SSF54368">
    <property type="entry name" value="Glutamine synthetase, N-terminal domain"/>
    <property type="match status" value="1"/>
</dbReference>
<protein>
    <submittedName>
        <fullName evidence="11">Glutamine synthetase</fullName>
    </submittedName>
</protein>
<reference evidence="11 12" key="1">
    <citation type="submission" date="2020-08" db="EMBL/GenBank/DDBJ databases">
        <title>A Genomic Blueprint of the Chicken Gut Microbiome.</title>
        <authorList>
            <person name="Gilroy R."/>
            <person name="Ravi A."/>
            <person name="Getino M."/>
            <person name="Pursley I."/>
            <person name="Horton D.L."/>
            <person name="Alikhan N.-F."/>
            <person name="Baker D."/>
            <person name="Gharbi K."/>
            <person name="Hall N."/>
            <person name="Watson M."/>
            <person name="Adriaenssens E.M."/>
            <person name="Foster-Nyarko E."/>
            <person name="Jarju S."/>
            <person name="Secka A."/>
            <person name="Antonio M."/>
            <person name="Oren A."/>
            <person name="Chaudhuri R."/>
            <person name="La Ragione R.M."/>
            <person name="Hildebrand F."/>
            <person name="Pallen M.J."/>
        </authorList>
    </citation>
    <scope>NUCLEOTIDE SEQUENCE [LARGE SCALE GENOMIC DNA]</scope>
    <source>
        <strain evidence="11 12">Sa2YVA2</strain>
    </source>
</reference>
<dbReference type="InterPro" id="IPR008146">
    <property type="entry name" value="Gln_synth_cat_dom"/>
</dbReference>
<dbReference type="InterPro" id="IPR014746">
    <property type="entry name" value="Gln_synth/guanido_kin_cat_dom"/>
</dbReference>
<evidence type="ECO:0000256" key="8">
    <source>
        <dbReference type="RuleBase" id="RU000384"/>
    </source>
</evidence>
<dbReference type="InterPro" id="IPR036651">
    <property type="entry name" value="Gln_synt_N_sf"/>
</dbReference>
<dbReference type="Proteomes" id="UP000626786">
    <property type="component" value="Unassembled WGS sequence"/>
</dbReference>
<name>A0ABR8UCR1_9BACL</name>
<keyword evidence="12" id="KW-1185">Reference proteome</keyword>